<protein>
    <submittedName>
        <fullName evidence="1">Uncharacterized protein</fullName>
    </submittedName>
</protein>
<gene>
    <name evidence="1" type="ORF">HGRIS_001382</name>
</gene>
<evidence type="ECO:0000313" key="1">
    <source>
        <dbReference type="EMBL" id="KAL0957598.1"/>
    </source>
</evidence>
<reference evidence="2" key="1">
    <citation type="submission" date="2024-06" db="EMBL/GenBank/DDBJ databases">
        <title>Multi-omics analyses provide insights into the biosynthesis of the anticancer antibiotic pleurotin in Hohenbuehelia grisea.</title>
        <authorList>
            <person name="Weaver J.A."/>
            <person name="Alberti F."/>
        </authorList>
    </citation>
    <scope>NUCLEOTIDE SEQUENCE [LARGE SCALE GENOMIC DNA]</scope>
    <source>
        <strain evidence="2">T-177</strain>
    </source>
</reference>
<dbReference type="Proteomes" id="UP001556367">
    <property type="component" value="Unassembled WGS sequence"/>
</dbReference>
<keyword evidence="2" id="KW-1185">Reference proteome</keyword>
<proteinExistence type="predicted"/>
<accession>A0ABR3JQH3</accession>
<organism evidence="1 2">
    <name type="scientific">Hohenbuehelia grisea</name>
    <dbReference type="NCBI Taxonomy" id="104357"/>
    <lineage>
        <taxon>Eukaryota</taxon>
        <taxon>Fungi</taxon>
        <taxon>Dikarya</taxon>
        <taxon>Basidiomycota</taxon>
        <taxon>Agaricomycotina</taxon>
        <taxon>Agaricomycetes</taxon>
        <taxon>Agaricomycetidae</taxon>
        <taxon>Agaricales</taxon>
        <taxon>Pleurotineae</taxon>
        <taxon>Pleurotaceae</taxon>
        <taxon>Hohenbuehelia</taxon>
    </lineage>
</organism>
<comment type="caution">
    <text evidence="1">The sequence shown here is derived from an EMBL/GenBank/DDBJ whole genome shotgun (WGS) entry which is preliminary data.</text>
</comment>
<name>A0ABR3JQH3_9AGAR</name>
<sequence>MAPSSNSQKHTVHPPPPEVYASFGYEAWTHKDPAYAKYASAFCVGRVNGRRLGEEETPVEGGGASFVDRRLKVVVRQAAGTLMCFRTDELHGKTRGCGAANWGISFTFSKRLADAMKELKATGKGLVANFPGAGESGKACAQANRDRH</sequence>
<dbReference type="EMBL" id="JASNQZ010000005">
    <property type="protein sequence ID" value="KAL0957598.1"/>
    <property type="molecule type" value="Genomic_DNA"/>
</dbReference>
<evidence type="ECO:0000313" key="2">
    <source>
        <dbReference type="Proteomes" id="UP001556367"/>
    </source>
</evidence>